<keyword evidence="1" id="KW-1133">Transmembrane helix</keyword>
<proteinExistence type="predicted"/>
<keyword evidence="3" id="KW-1185">Reference proteome</keyword>
<name>A0A1I3NPE7_9PLAN</name>
<gene>
    <name evidence="2" type="ORF">SAMN05421753_115159</name>
</gene>
<dbReference type="Proteomes" id="UP000199518">
    <property type="component" value="Unassembled WGS sequence"/>
</dbReference>
<evidence type="ECO:0000256" key="1">
    <source>
        <dbReference type="SAM" id="Phobius"/>
    </source>
</evidence>
<keyword evidence="1" id="KW-0472">Membrane</keyword>
<accession>A0A1I3NPE7</accession>
<protein>
    <submittedName>
        <fullName evidence="2">Uncharacterized protein</fullName>
    </submittedName>
</protein>
<dbReference type="EMBL" id="FOQD01000015">
    <property type="protein sequence ID" value="SFJ11135.1"/>
    <property type="molecule type" value="Genomic_DNA"/>
</dbReference>
<reference evidence="3" key="1">
    <citation type="submission" date="2016-10" db="EMBL/GenBank/DDBJ databases">
        <authorList>
            <person name="Varghese N."/>
            <person name="Submissions S."/>
        </authorList>
    </citation>
    <scope>NUCLEOTIDE SEQUENCE [LARGE SCALE GENOMIC DNA]</scope>
    <source>
        <strain evidence="3">DSM 26348</strain>
    </source>
</reference>
<evidence type="ECO:0000313" key="3">
    <source>
        <dbReference type="Proteomes" id="UP000199518"/>
    </source>
</evidence>
<sequence>MWAQKFLIAAVIASIITAGGFALAAYLKQLVLQEIRNSLREAKAAGTLPPEMQDLDLDNFMRMDIGIELSSQAMTRATIVDALRGLWYIWVPIVFAVCLGIAALLGRR</sequence>
<organism evidence="2 3">
    <name type="scientific">Planctomicrobium piriforme</name>
    <dbReference type="NCBI Taxonomy" id="1576369"/>
    <lineage>
        <taxon>Bacteria</taxon>
        <taxon>Pseudomonadati</taxon>
        <taxon>Planctomycetota</taxon>
        <taxon>Planctomycetia</taxon>
        <taxon>Planctomycetales</taxon>
        <taxon>Planctomycetaceae</taxon>
        <taxon>Planctomicrobium</taxon>
    </lineage>
</organism>
<feature type="transmembrane region" description="Helical" evidence="1">
    <location>
        <begin position="87"/>
        <end position="106"/>
    </location>
</feature>
<evidence type="ECO:0000313" key="2">
    <source>
        <dbReference type="EMBL" id="SFJ11135.1"/>
    </source>
</evidence>
<dbReference type="RefSeq" id="WP_092053634.1">
    <property type="nucleotide sequence ID" value="NZ_FOQD01000015.1"/>
</dbReference>
<keyword evidence="1" id="KW-0812">Transmembrane</keyword>
<dbReference type="AlphaFoldDB" id="A0A1I3NPE7"/>